<evidence type="ECO:0000313" key="2">
    <source>
        <dbReference type="EMBL" id="CBK98833.1"/>
    </source>
</evidence>
<dbReference type="Proteomes" id="UP000008804">
    <property type="component" value="Chromosome"/>
</dbReference>
<organism evidence="2 3">
    <name type="scientific">Faecalibacterium prausnitzii L2-6</name>
    <dbReference type="NCBI Taxonomy" id="718252"/>
    <lineage>
        <taxon>Bacteria</taxon>
        <taxon>Bacillati</taxon>
        <taxon>Bacillota</taxon>
        <taxon>Clostridia</taxon>
        <taxon>Eubacteriales</taxon>
        <taxon>Oscillospiraceae</taxon>
        <taxon>Faecalibacterium</taxon>
    </lineage>
</organism>
<proteinExistence type="predicted"/>
<dbReference type="EMBL" id="FP929045">
    <property type="protein sequence ID" value="CBK98833.1"/>
    <property type="molecule type" value="Genomic_DNA"/>
</dbReference>
<evidence type="ECO:0000256" key="1">
    <source>
        <dbReference type="SAM" id="Phobius"/>
    </source>
</evidence>
<protein>
    <submittedName>
        <fullName evidence="2">Uncharacterized protein</fullName>
    </submittedName>
</protein>
<feature type="transmembrane region" description="Helical" evidence="1">
    <location>
        <begin position="24"/>
        <end position="45"/>
    </location>
</feature>
<keyword evidence="1" id="KW-0472">Membrane</keyword>
<dbReference type="AlphaFoldDB" id="D4JXT4"/>
<reference evidence="2 3" key="1">
    <citation type="submission" date="2010-03" db="EMBL/GenBank/DDBJ databases">
        <title>The genome sequence of Faecalibacterium prausnitzii L2/6.</title>
        <authorList>
            <consortium name="metaHIT consortium -- http://www.metahit.eu/"/>
            <person name="Pajon A."/>
            <person name="Turner K."/>
            <person name="Parkhill J."/>
            <person name="Duncan S."/>
            <person name="Flint H."/>
        </authorList>
    </citation>
    <scope>NUCLEOTIDE SEQUENCE [LARGE SCALE GENOMIC DNA]</scope>
    <source>
        <strain evidence="3">L2-6</strain>
    </source>
</reference>
<accession>D4JXT4</accession>
<keyword evidence="3" id="KW-1185">Reference proteome</keyword>
<name>D4JXT4_9FIRM</name>
<dbReference type="eggNOG" id="ENOG5033ATM">
    <property type="taxonomic scope" value="Bacteria"/>
</dbReference>
<dbReference type="KEGG" id="fpr:FP2_13210"/>
<keyword evidence="1" id="KW-1133">Transmembrane helix</keyword>
<evidence type="ECO:0000313" key="3">
    <source>
        <dbReference type="Proteomes" id="UP000008804"/>
    </source>
</evidence>
<keyword evidence="1" id="KW-0812">Transmembrane</keyword>
<dbReference type="HOGENOM" id="CLU_184385_0_0_9"/>
<reference evidence="2 3" key="2">
    <citation type="submission" date="2010-03" db="EMBL/GenBank/DDBJ databases">
        <authorList>
            <person name="Pajon A."/>
        </authorList>
    </citation>
    <scope>NUCLEOTIDE SEQUENCE [LARGE SCALE GENOMIC DNA]</scope>
    <source>
        <strain evidence="3">L2-6</strain>
    </source>
</reference>
<gene>
    <name evidence="2" type="ORF">FP2_13210</name>
</gene>
<sequence>MDLDFEKTINRDLAKECDCMKKKFFVVIAIIVVLVILLTPVRMNLKDGGSVRYKALVYEVTKIHRLAPEVDGVKPYIDGFEIKILGMTVYRETNE</sequence>
<dbReference type="STRING" id="718252.FP2_13210"/>
<dbReference type="BioCyc" id="FPRA718252:G1375-1119-MONOMER"/>